<keyword evidence="8" id="KW-1185">Reference proteome</keyword>
<dbReference type="OrthoDB" id="5945798at2759"/>
<evidence type="ECO:0000313" key="8">
    <source>
        <dbReference type="Proteomes" id="UP000799536"/>
    </source>
</evidence>
<dbReference type="SUPFAM" id="SSF144232">
    <property type="entry name" value="HIT/MYND zinc finger-like"/>
    <property type="match status" value="1"/>
</dbReference>
<proteinExistence type="predicted"/>
<comment type="caution">
    <text evidence="7">The sequence shown here is derived from an EMBL/GenBank/DDBJ whole genome shotgun (WGS) entry which is preliminary data.</text>
</comment>
<dbReference type="InterPro" id="IPR050869">
    <property type="entry name" value="H3K4_H4K5_MeTrfase"/>
</dbReference>
<evidence type="ECO:0000256" key="4">
    <source>
        <dbReference type="PROSITE-ProRule" id="PRU00134"/>
    </source>
</evidence>
<gene>
    <name evidence="7" type="ORF">GQ43DRAFT_426322</name>
</gene>
<feature type="domain" description="SET" evidence="5">
    <location>
        <begin position="20"/>
        <end position="285"/>
    </location>
</feature>
<dbReference type="CDD" id="cd20071">
    <property type="entry name" value="SET_SMYD"/>
    <property type="match status" value="1"/>
</dbReference>
<evidence type="ECO:0000259" key="6">
    <source>
        <dbReference type="PROSITE" id="PS50865"/>
    </source>
</evidence>
<feature type="domain" description="MYND-type" evidence="6">
    <location>
        <begin position="74"/>
        <end position="124"/>
    </location>
</feature>
<dbReference type="EMBL" id="ML994364">
    <property type="protein sequence ID" value="KAF2196568.1"/>
    <property type="molecule type" value="Genomic_DNA"/>
</dbReference>
<dbReference type="Proteomes" id="UP000799536">
    <property type="component" value="Unassembled WGS sequence"/>
</dbReference>
<dbReference type="Pfam" id="PF01753">
    <property type="entry name" value="zf-MYND"/>
    <property type="match status" value="1"/>
</dbReference>
<accession>A0A9P4MR26</accession>
<organism evidence="7 8">
    <name type="scientific">Delitschia confertaspora ATCC 74209</name>
    <dbReference type="NCBI Taxonomy" id="1513339"/>
    <lineage>
        <taxon>Eukaryota</taxon>
        <taxon>Fungi</taxon>
        <taxon>Dikarya</taxon>
        <taxon>Ascomycota</taxon>
        <taxon>Pezizomycotina</taxon>
        <taxon>Dothideomycetes</taxon>
        <taxon>Pleosporomycetidae</taxon>
        <taxon>Pleosporales</taxon>
        <taxon>Delitschiaceae</taxon>
        <taxon>Delitschia</taxon>
    </lineage>
</organism>
<keyword evidence="2 4" id="KW-0863">Zinc-finger</keyword>
<name>A0A9P4MR26_9PLEO</name>
<reference evidence="7" key="1">
    <citation type="journal article" date="2020" name="Stud. Mycol.">
        <title>101 Dothideomycetes genomes: a test case for predicting lifestyles and emergence of pathogens.</title>
        <authorList>
            <person name="Haridas S."/>
            <person name="Albert R."/>
            <person name="Binder M."/>
            <person name="Bloem J."/>
            <person name="Labutti K."/>
            <person name="Salamov A."/>
            <person name="Andreopoulos B."/>
            <person name="Baker S."/>
            <person name="Barry K."/>
            <person name="Bills G."/>
            <person name="Bluhm B."/>
            <person name="Cannon C."/>
            <person name="Castanera R."/>
            <person name="Culley D."/>
            <person name="Daum C."/>
            <person name="Ezra D."/>
            <person name="Gonzalez J."/>
            <person name="Henrissat B."/>
            <person name="Kuo A."/>
            <person name="Liang C."/>
            <person name="Lipzen A."/>
            <person name="Lutzoni F."/>
            <person name="Magnuson J."/>
            <person name="Mondo S."/>
            <person name="Nolan M."/>
            <person name="Ohm R."/>
            <person name="Pangilinan J."/>
            <person name="Park H.-J."/>
            <person name="Ramirez L."/>
            <person name="Alfaro M."/>
            <person name="Sun H."/>
            <person name="Tritt A."/>
            <person name="Yoshinaga Y."/>
            <person name="Zwiers L.-H."/>
            <person name="Turgeon B."/>
            <person name="Goodwin S."/>
            <person name="Spatafora J."/>
            <person name="Crous P."/>
            <person name="Grigoriev I."/>
        </authorList>
    </citation>
    <scope>NUCLEOTIDE SEQUENCE</scope>
    <source>
        <strain evidence="7">ATCC 74209</strain>
    </source>
</reference>
<sequence length="564" mass="63898">MCDPSYHTAKGIRPTNIPLKHLYIAPSPVCNNVQNKGVGDGLFASRGFEAGTEISSLERPLIAALSQHCYDDTCANCLMRTMDDVYISDGEQKKVAACTGCRYFRYCSKTCQKDAWRRIHKLECKRLAGAGRMFGPAMVATMEVLLLRRFGLMSDDTWEAVLRLESHFEDMRTGMKSDEMRRLGRNETDFEDMLGKIAGHTMLLSDVYGTFSKEFVENMYSRITTNALTLITPTFDPIGTLFDPFLAHLNHSCSPNAYIVLDGPRVSLRALKPIAKDSELFISYIDTTFPYSRRQAELKAHWFFSCACSKCQQGPALTEDKFLIAPKDMTSKVKETADLIIKNERFAQFPANYVGQSRDEKRVAAVQGKAFHIYDATCQADIAYQGCTETIEDGVRWCKQSGLFPVHRQPYAALRDELIVEKLSQGAFHTAFQHCTKRYRYISPILYPIPWHPVRVVQTFTMAKLANYLSSEASLLSPEADPVSVEMANQGINISIIAWMLMKEVSEVVGKSHGEESRFARTVKREYDSMMVAIRSEPYGEEMCYQMVPEQREGLAKMADWLEY</sequence>
<dbReference type="PROSITE" id="PS50865">
    <property type="entry name" value="ZF_MYND_2"/>
    <property type="match status" value="1"/>
</dbReference>
<dbReference type="InterPro" id="IPR046341">
    <property type="entry name" value="SET_dom_sf"/>
</dbReference>
<protein>
    <submittedName>
        <fullName evidence="7">SET domain-containing protein</fullName>
    </submittedName>
</protein>
<evidence type="ECO:0000313" key="7">
    <source>
        <dbReference type="EMBL" id="KAF2196568.1"/>
    </source>
</evidence>
<evidence type="ECO:0000256" key="1">
    <source>
        <dbReference type="ARBA" id="ARBA00022723"/>
    </source>
</evidence>
<evidence type="ECO:0000256" key="3">
    <source>
        <dbReference type="ARBA" id="ARBA00022833"/>
    </source>
</evidence>
<evidence type="ECO:0000256" key="2">
    <source>
        <dbReference type="ARBA" id="ARBA00022771"/>
    </source>
</evidence>
<dbReference type="Gene3D" id="2.170.270.10">
    <property type="entry name" value="SET domain"/>
    <property type="match status" value="1"/>
</dbReference>
<dbReference type="SUPFAM" id="SSF82199">
    <property type="entry name" value="SET domain"/>
    <property type="match status" value="1"/>
</dbReference>
<dbReference type="PANTHER" id="PTHR12197:SF251">
    <property type="entry name" value="EG:BACR7C10.4 PROTEIN"/>
    <property type="match status" value="1"/>
</dbReference>
<dbReference type="InterPro" id="IPR001214">
    <property type="entry name" value="SET_dom"/>
</dbReference>
<dbReference type="AlphaFoldDB" id="A0A9P4MR26"/>
<evidence type="ECO:0000259" key="5">
    <source>
        <dbReference type="PROSITE" id="PS50280"/>
    </source>
</evidence>
<keyword evidence="1" id="KW-0479">Metal-binding</keyword>
<dbReference type="Gene3D" id="6.10.140.2220">
    <property type="match status" value="1"/>
</dbReference>
<dbReference type="GO" id="GO:0005634">
    <property type="term" value="C:nucleus"/>
    <property type="evidence" value="ECO:0007669"/>
    <property type="project" value="TreeGrafter"/>
</dbReference>
<dbReference type="InterPro" id="IPR002893">
    <property type="entry name" value="Znf_MYND"/>
</dbReference>
<dbReference type="Gene3D" id="1.10.220.160">
    <property type="match status" value="1"/>
</dbReference>
<dbReference type="GO" id="GO:0008270">
    <property type="term" value="F:zinc ion binding"/>
    <property type="evidence" value="ECO:0007669"/>
    <property type="project" value="UniProtKB-KW"/>
</dbReference>
<keyword evidence="3" id="KW-0862">Zinc</keyword>
<dbReference type="Pfam" id="PF00856">
    <property type="entry name" value="SET"/>
    <property type="match status" value="1"/>
</dbReference>
<dbReference type="PANTHER" id="PTHR12197">
    <property type="entry name" value="HISTONE-LYSINE N-METHYLTRANSFERASE SMYD"/>
    <property type="match status" value="1"/>
</dbReference>
<dbReference type="PROSITE" id="PS50280">
    <property type="entry name" value="SET"/>
    <property type="match status" value="1"/>
</dbReference>